<keyword evidence="1" id="KW-0472">Membrane</keyword>
<dbReference type="Proteomes" id="UP000539175">
    <property type="component" value="Unassembled WGS sequence"/>
</dbReference>
<reference evidence="2 3" key="1">
    <citation type="submission" date="2020-08" db="EMBL/GenBank/DDBJ databases">
        <title>Genomic Encyclopedia of Type Strains, Phase IV (KMG-IV): sequencing the most valuable type-strain genomes for metagenomic binning, comparative biology and taxonomic classification.</title>
        <authorList>
            <person name="Goeker M."/>
        </authorList>
    </citation>
    <scope>NUCLEOTIDE SEQUENCE [LARGE SCALE GENOMIC DNA]</scope>
    <source>
        <strain evidence="2 3">DSM 22198</strain>
    </source>
</reference>
<evidence type="ECO:0000256" key="1">
    <source>
        <dbReference type="SAM" id="Phobius"/>
    </source>
</evidence>
<sequence length="124" mass="13441">MSVLHVHFGADQSRSGQSRSGHSRQPACTWLLVGSAAAFAAILAVWLMDMVSVFPIGLLIGTGFLCLAACVERVSYKPLTRGAPGPGWQDTGERFTDPATGATVAVYFNAARMERRYVRLEREP</sequence>
<keyword evidence="3" id="KW-1185">Reference proteome</keyword>
<dbReference type="RefSeq" id="WP_184803951.1">
    <property type="nucleotide sequence ID" value="NZ_JACIIZ010000012.1"/>
</dbReference>
<name>A0A7X0EE26_9PROT</name>
<organism evidence="2 3">
    <name type="scientific">Nitrospirillum iridis</name>
    <dbReference type="NCBI Taxonomy" id="765888"/>
    <lineage>
        <taxon>Bacteria</taxon>
        <taxon>Pseudomonadati</taxon>
        <taxon>Pseudomonadota</taxon>
        <taxon>Alphaproteobacteria</taxon>
        <taxon>Rhodospirillales</taxon>
        <taxon>Azospirillaceae</taxon>
        <taxon>Nitrospirillum</taxon>
    </lineage>
</organism>
<feature type="transmembrane region" description="Helical" evidence="1">
    <location>
        <begin position="27"/>
        <end position="47"/>
    </location>
</feature>
<proteinExistence type="predicted"/>
<gene>
    <name evidence="2" type="ORF">FHS74_004006</name>
</gene>
<accession>A0A7X0EE26</accession>
<feature type="transmembrane region" description="Helical" evidence="1">
    <location>
        <begin position="53"/>
        <end position="71"/>
    </location>
</feature>
<dbReference type="AlphaFoldDB" id="A0A7X0EE26"/>
<evidence type="ECO:0000313" key="3">
    <source>
        <dbReference type="Proteomes" id="UP000539175"/>
    </source>
</evidence>
<dbReference type="EMBL" id="JACIIZ010000012">
    <property type="protein sequence ID" value="MBB6253437.1"/>
    <property type="molecule type" value="Genomic_DNA"/>
</dbReference>
<keyword evidence="1" id="KW-1133">Transmembrane helix</keyword>
<evidence type="ECO:0000313" key="2">
    <source>
        <dbReference type="EMBL" id="MBB6253437.1"/>
    </source>
</evidence>
<protein>
    <submittedName>
        <fullName evidence="2">Uncharacterized protein</fullName>
    </submittedName>
</protein>
<comment type="caution">
    <text evidence="2">The sequence shown here is derived from an EMBL/GenBank/DDBJ whole genome shotgun (WGS) entry which is preliminary data.</text>
</comment>
<keyword evidence="1" id="KW-0812">Transmembrane</keyword>